<dbReference type="Gene3D" id="1.10.10.10">
    <property type="entry name" value="Winged helix-like DNA-binding domain superfamily/Winged helix DNA-binding domain"/>
    <property type="match status" value="1"/>
</dbReference>
<dbReference type="RefSeq" id="WP_221304261.1">
    <property type="nucleotide sequence ID" value="NZ_JACHHZ010000004.1"/>
</dbReference>
<dbReference type="PANTHER" id="PTHR43537">
    <property type="entry name" value="TRANSCRIPTIONAL REGULATOR, GNTR FAMILY"/>
    <property type="match status" value="1"/>
</dbReference>
<evidence type="ECO:0000256" key="2">
    <source>
        <dbReference type="ARBA" id="ARBA00023125"/>
    </source>
</evidence>
<accession>A0A841HN25</accession>
<dbReference type="Gene3D" id="1.20.120.530">
    <property type="entry name" value="GntR ligand-binding domain-like"/>
    <property type="match status" value="1"/>
</dbReference>
<dbReference type="SMART" id="SM00345">
    <property type="entry name" value="HTH_GNTR"/>
    <property type="match status" value="1"/>
</dbReference>
<gene>
    <name evidence="5" type="ORF">HNQ60_003568</name>
</gene>
<dbReference type="InterPro" id="IPR036390">
    <property type="entry name" value="WH_DNA-bd_sf"/>
</dbReference>
<evidence type="ECO:0000256" key="3">
    <source>
        <dbReference type="ARBA" id="ARBA00023163"/>
    </source>
</evidence>
<feature type="domain" description="HTH gntR-type" evidence="4">
    <location>
        <begin position="15"/>
        <end position="83"/>
    </location>
</feature>
<dbReference type="InterPro" id="IPR011711">
    <property type="entry name" value="GntR_C"/>
</dbReference>
<dbReference type="Pfam" id="PF07729">
    <property type="entry name" value="FCD"/>
    <property type="match status" value="1"/>
</dbReference>
<dbReference type="SUPFAM" id="SSF48008">
    <property type="entry name" value="GntR ligand-binding domain-like"/>
    <property type="match status" value="1"/>
</dbReference>
<keyword evidence="5" id="KW-0670">Pyruvate</keyword>
<dbReference type="GO" id="GO:0003677">
    <property type="term" value="F:DNA binding"/>
    <property type="evidence" value="ECO:0007669"/>
    <property type="project" value="UniProtKB-KW"/>
</dbReference>
<name>A0A841HN25_9GAMM</name>
<dbReference type="Pfam" id="PF00392">
    <property type="entry name" value="GntR"/>
    <property type="match status" value="1"/>
</dbReference>
<organism evidence="5 6">
    <name type="scientific">Povalibacter uvarum</name>
    <dbReference type="NCBI Taxonomy" id="732238"/>
    <lineage>
        <taxon>Bacteria</taxon>
        <taxon>Pseudomonadati</taxon>
        <taxon>Pseudomonadota</taxon>
        <taxon>Gammaproteobacteria</taxon>
        <taxon>Steroidobacterales</taxon>
        <taxon>Steroidobacteraceae</taxon>
        <taxon>Povalibacter</taxon>
    </lineage>
</organism>
<evidence type="ECO:0000313" key="5">
    <source>
        <dbReference type="EMBL" id="MBB6094681.1"/>
    </source>
</evidence>
<keyword evidence="6" id="KW-1185">Reference proteome</keyword>
<keyword evidence="1" id="KW-0805">Transcription regulation</keyword>
<dbReference type="InterPro" id="IPR036388">
    <property type="entry name" value="WH-like_DNA-bd_sf"/>
</dbReference>
<dbReference type="InterPro" id="IPR008920">
    <property type="entry name" value="TF_FadR/GntR_C"/>
</dbReference>
<sequence length="258" mass="28381">MPNSKFTDIGPHNAPKLYQKVANAIVASIRNGVYAPGARLPPERDLAQEFDVSRATVREAMIALEIRGIAEARRGSGIYVVDAPPKDTNTPELDIGPFEVTEARRLFEGEAAALAAAIITEEEIEKLSGLLQELAANTDNEAGEKADRNFHITIAEATGNSAIARVVEILWDMRYESPMCREMFDRARNAGVQPRHDDHLTIFNALKSRDPKAARRAMHSHLDRVIDSILAATETDAVEKARSEAASKRMEVARRSAI</sequence>
<dbReference type="SUPFAM" id="SSF46785">
    <property type="entry name" value="Winged helix' DNA-binding domain"/>
    <property type="match status" value="1"/>
</dbReference>
<reference evidence="5 6" key="1">
    <citation type="submission" date="2020-08" db="EMBL/GenBank/DDBJ databases">
        <title>Genomic Encyclopedia of Type Strains, Phase IV (KMG-IV): sequencing the most valuable type-strain genomes for metagenomic binning, comparative biology and taxonomic classification.</title>
        <authorList>
            <person name="Goeker M."/>
        </authorList>
    </citation>
    <scope>NUCLEOTIDE SEQUENCE [LARGE SCALE GENOMIC DNA]</scope>
    <source>
        <strain evidence="5 6">DSM 26723</strain>
    </source>
</reference>
<evidence type="ECO:0000256" key="1">
    <source>
        <dbReference type="ARBA" id="ARBA00023015"/>
    </source>
</evidence>
<dbReference type="InterPro" id="IPR000524">
    <property type="entry name" value="Tscrpt_reg_HTH_GntR"/>
</dbReference>
<dbReference type="PANTHER" id="PTHR43537:SF5">
    <property type="entry name" value="UXU OPERON TRANSCRIPTIONAL REGULATOR"/>
    <property type="match status" value="1"/>
</dbReference>
<proteinExistence type="predicted"/>
<dbReference type="AlphaFoldDB" id="A0A841HN25"/>
<keyword evidence="2" id="KW-0238">DNA-binding</keyword>
<dbReference type="CDD" id="cd07377">
    <property type="entry name" value="WHTH_GntR"/>
    <property type="match status" value="1"/>
</dbReference>
<dbReference type="PRINTS" id="PR00035">
    <property type="entry name" value="HTHGNTR"/>
</dbReference>
<protein>
    <submittedName>
        <fullName evidence="5">GntR family transcriptional repressor for pyruvate dehydrogenase complex</fullName>
    </submittedName>
</protein>
<comment type="caution">
    <text evidence="5">The sequence shown here is derived from an EMBL/GenBank/DDBJ whole genome shotgun (WGS) entry which is preliminary data.</text>
</comment>
<dbReference type="SMART" id="SM00895">
    <property type="entry name" value="FCD"/>
    <property type="match status" value="1"/>
</dbReference>
<dbReference type="GO" id="GO:0003700">
    <property type="term" value="F:DNA-binding transcription factor activity"/>
    <property type="evidence" value="ECO:0007669"/>
    <property type="project" value="InterPro"/>
</dbReference>
<dbReference type="Proteomes" id="UP000588068">
    <property type="component" value="Unassembled WGS sequence"/>
</dbReference>
<dbReference type="PROSITE" id="PS50949">
    <property type="entry name" value="HTH_GNTR"/>
    <property type="match status" value="1"/>
</dbReference>
<evidence type="ECO:0000313" key="6">
    <source>
        <dbReference type="Proteomes" id="UP000588068"/>
    </source>
</evidence>
<keyword evidence="3" id="KW-0804">Transcription</keyword>
<evidence type="ECO:0000259" key="4">
    <source>
        <dbReference type="PROSITE" id="PS50949"/>
    </source>
</evidence>
<dbReference type="EMBL" id="JACHHZ010000004">
    <property type="protein sequence ID" value="MBB6094681.1"/>
    <property type="molecule type" value="Genomic_DNA"/>
</dbReference>